<proteinExistence type="predicted"/>
<evidence type="ECO:0000313" key="1">
    <source>
        <dbReference type="EMBL" id="KAJ7559974.1"/>
    </source>
</evidence>
<dbReference type="EMBL" id="CM055095">
    <property type="protein sequence ID" value="KAJ7559974.1"/>
    <property type="molecule type" value="Genomic_DNA"/>
</dbReference>
<protein>
    <submittedName>
        <fullName evidence="1">Uncharacterized protein</fullName>
    </submittedName>
</protein>
<name>A0ACC2E0I4_DIPCM</name>
<organism evidence="1 2">
    <name type="scientific">Diphasiastrum complanatum</name>
    <name type="common">Issler's clubmoss</name>
    <name type="synonym">Lycopodium complanatum</name>
    <dbReference type="NCBI Taxonomy" id="34168"/>
    <lineage>
        <taxon>Eukaryota</taxon>
        <taxon>Viridiplantae</taxon>
        <taxon>Streptophyta</taxon>
        <taxon>Embryophyta</taxon>
        <taxon>Tracheophyta</taxon>
        <taxon>Lycopodiopsida</taxon>
        <taxon>Lycopodiales</taxon>
        <taxon>Lycopodiaceae</taxon>
        <taxon>Lycopodioideae</taxon>
        <taxon>Diphasiastrum</taxon>
    </lineage>
</organism>
<evidence type="ECO:0000313" key="2">
    <source>
        <dbReference type="Proteomes" id="UP001162992"/>
    </source>
</evidence>
<comment type="caution">
    <text evidence="1">The sequence shown here is derived from an EMBL/GenBank/DDBJ whole genome shotgun (WGS) entry which is preliminary data.</text>
</comment>
<sequence length="312" mass="34313">MGTKEVGRMWKMRSSAEWKACEKAIRSSLDGLFTRNGMLQGLHAVIPPACAALTFELTLLLYQGTGRVIGVSCATPVLGPMLGCVAVASASVASAKVSEALIKSSCTNLKGDDTSYWSNHLFLHAVLGVIAFKALGGSCRSVMPSSVIHPGALARRSIPARGSRYANGLEADLVKDLYMEHGCHHCGSRRGKSIADHMPPNLLANGNINRRPTHHKAGIMAGAFEWIKCRLPSLNNLFFSQDKRQRFYPQCLSCMFNQSEALRHKKRILVFHFKWGFPEPPYLAGFCIGTFFPRQSCDESQEKTNRPCSHES</sequence>
<keyword evidence="2" id="KW-1185">Reference proteome</keyword>
<dbReference type="Proteomes" id="UP001162992">
    <property type="component" value="Chromosome 4"/>
</dbReference>
<accession>A0ACC2E0I4</accession>
<reference evidence="2" key="1">
    <citation type="journal article" date="2024" name="Proc. Natl. Acad. Sci. U.S.A.">
        <title>Extraordinary preservation of gene collinearity over three hundred million years revealed in homosporous lycophytes.</title>
        <authorList>
            <person name="Li C."/>
            <person name="Wickell D."/>
            <person name="Kuo L.Y."/>
            <person name="Chen X."/>
            <person name="Nie B."/>
            <person name="Liao X."/>
            <person name="Peng D."/>
            <person name="Ji J."/>
            <person name="Jenkins J."/>
            <person name="Williams M."/>
            <person name="Shu S."/>
            <person name="Plott C."/>
            <person name="Barry K."/>
            <person name="Rajasekar S."/>
            <person name="Grimwood J."/>
            <person name="Han X."/>
            <person name="Sun S."/>
            <person name="Hou Z."/>
            <person name="He W."/>
            <person name="Dai G."/>
            <person name="Sun C."/>
            <person name="Schmutz J."/>
            <person name="Leebens-Mack J.H."/>
            <person name="Li F.W."/>
            <person name="Wang L."/>
        </authorList>
    </citation>
    <scope>NUCLEOTIDE SEQUENCE [LARGE SCALE GENOMIC DNA]</scope>
    <source>
        <strain evidence="2">cv. PW_Plant_1</strain>
    </source>
</reference>
<gene>
    <name evidence="1" type="ORF">O6H91_04G109000</name>
</gene>